<proteinExistence type="predicted"/>
<dbReference type="STRING" id="4072.A0A2G2ZZV3"/>
<feature type="transmembrane region" description="Helical" evidence="6">
    <location>
        <begin position="510"/>
        <end position="530"/>
    </location>
</feature>
<dbReference type="AlphaFoldDB" id="A0A2G2ZZV3"/>
<dbReference type="PANTHER" id="PTHR48040:SF20">
    <property type="entry name" value="PLEIOTROPIC DRUG RESISTANCE PROTEIN 1"/>
    <property type="match status" value="1"/>
</dbReference>
<dbReference type="EMBL" id="AYRZ02000003">
    <property type="protein sequence ID" value="PHT87488.1"/>
    <property type="molecule type" value="Genomic_DNA"/>
</dbReference>
<evidence type="ECO:0000256" key="4">
    <source>
        <dbReference type="ARBA" id="ARBA00023136"/>
    </source>
</evidence>
<keyword evidence="4 6" id="KW-0472">Membrane</keyword>
<dbReference type="SUPFAM" id="SSF52540">
    <property type="entry name" value="P-loop containing nucleoside triphosphate hydrolases"/>
    <property type="match status" value="1"/>
</dbReference>
<evidence type="ECO:0000313" key="9">
    <source>
        <dbReference type="EMBL" id="PHT87488.1"/>
    </source>
</evidence>
<feature type="region of interest" description="Disordered" evidence="5">
    <location>
        <begin position="82"/>
        <end position="102"/>
    </location>
</feature>
<feature type="transmembrane region" description="Helical" evidence="6">
    <location>
        <begin position="379"/>
        <end position="396"/>
    </location>
</feature>
<feature type="transmembrane region" description="Helical" evidence="6">
    <location>
        <begin position="480"/>
        <end position="504"/>
    </location>
</feature>
<evidence type="ECO:0000256" key="1">
    <source>
        <dbReference type="ARBA" id="ARBA00004141"/>
    </source>
</evidence>
<gene>
    <name evidence="9" type="ORF">T459_09594</name>
</gene>
<protein>
    <submittedName>
        <fullName evidence="9">Pleiotropic drug resistance protein 3</fullName>
    </submittedName>
</protein>
<feature type="domain" description="ABC-2 type transporter transmembrane" evidence="7">
    <location>
        <begin position="379"/>
        <end position="539"/>
    </location>
</feature>
<sequence>MYSLSSILVNEFDGKKWKQISPNGTEPLRVAVVRSRGFFPNAYWYWIGVGALIGFTIIFNICYSLALPYLNPFGKPQAMISEGGEDAKSTSIEKEVSNGEDKNKKKGMVLPFEPHSIIFDEVICSVDMPQEMKYQGATDDRLVLLKEGGYIECSIKISGYPKKQETFARIFGYCEQNDIHSPYVTVYESLVFSAWLRLPHDVDEKTRKMFVQEVMKLVELTPLRSALVGFPGVNGLSTEQHKRAAAIVMRTVRNTVDMGRTIVCTIHQPSIDIFETFDELVLMKRGGQEIYVGSLGRHSCHLIKYFESIPEVSKIEDGYNPATWILEVTNSAHEMMSGVDFADLYKKSDLYIRNKVLISELSVPLPVTKDLRFDNQYSQPFWTQLFIALGMGTMFWDLGTKVGKSQDLFNAMGSMYAPILFIGLQHTSAVIPVVAVERTIFYRKRAAGMCSTIPYAFAQLFSMRVIVYAMVGFEWTITKFLWYLFVMFFTLLYFTFYGMMSIAVAPNQNIAHIVSLFFYAIWNLFSGFIVPRPACPIAWTLYGLVESQYGDLQNKITDSDETVEQFLRRYFGFRRDFLGVVAVVIAAYAVVFALIFAFAIKVIAIVAASEGRHELQVIIHDLLAKGLIVNEAFQVAAIIEKLPPMWKDFKNYLKHKRKEMSVKDFIESWVEVVRELECGEVEMNMGLWEELAKVLVVIDELVGSRDWSVVVDDGIGVGIGVSVCSNGDSGSEYN</sequence>
<dbReference type="InterPro" id="IPR013581">
    <property type="entry name" value="PDR_assoc"/>
</dbReference>
<name>A0A2G2ZZV3_CAPAN</name>
<dbReference type="GO" id="GO:0016020">
    <property type="term" value="C:membrane"/>
    <property type="evidence" value="ECO:0007669"/>
    <property type="project" value="UniProtKB-SubCell"/>
</dbReference>
<dbReference type="Gramene" id="PHT87488">
    <property type="protein sequence ID" value="PHT87488"/>
    <property type="gene ID" value="T459_09594"/>
</dbReference>
<dbReference type="InterPro" id="IPR027417">
    <property type="entry name" value="P-loop_NTPase"/>
</dbReference>
<keyword evidence="3 6" id="KW-1133">Transmembrane helix</keyword>
<dbReference type="Pfam" id="PF01061">
    <property type="entry name" value="ABC2_membrane"/>
    <property type="match status" value="1"/>
</dbReference>
<accession>A0A2G2ZZV3</accession>
<evidence type="ECO:0000256" key="2">
    <source>
        <dbReference type="ARBA" id="ARBA00022692"/>
    </source>
</evidence>
<reference evidence="9 10" key="1">
    <citation type="journal article" date="2014" name="Nat. Genet.">
        <title>Genome sequence of the hot pepper provides insights into the evolution of pungency in Capsicum species.</title>
        <authorList>
            <person name="Kim S."/>
            <person name="Park M."/>
            <person name="Yeom S.I."/>
            <person name="Kim Y.M."/>
            <person name="Lee J.M."/>
            <person name="Lee H.A."/>
            <person name="Seo E."/>
            <person name="Choi J."/>
            <person name="Cheong K."/>
            <person name="Kim K.T."/>
            <person name="Jung K."/>
            <person name="Lee G.W."/>
            <person name="Oh S.K."/>
            <person name="Bae C."/>
            <person name="Kim S.B."/>
            <person name="Lee H.Y."/>
            <person name="Kim S.Y."/>
            <person name="Kim M.S."/>
            <person name="Kang B.C."/>
            <person name="Jo Y.D."/>
            <person name="Yang H.B."/>
            <person name="Jeong H.J."/>
            <person name="Kang W.H."/>
            <person name="Kwon J.K."/>
            <person name="Shin C."/>
            <person name="Lim J.Y."/>
            <person name="Park J.H."/>
            <person name="Huh J.H."/>
            <person name="Kim J.S."/>
            <person name="Kim B.D."/>
            <person name="Cohen O."/>
            <person name="Paran I."/>
            <person name="Suh M.C."/>
            <person name="Lee S.B."/>
            <person name="Kim Y.K."/>
            <person name="Shin Y."/>
            <person name="Noh S.J."/>
            <person name="Park J."/>
            <person name="Seo Y.S."/>
            <person name="Kwon S.Y."/>
            <person name="Kim H.A."/>
            <person name="Park J.M."/>
            <person name="Kim H.J."/>
            <person name="Choi S.B."/>
            <person name="Bosland P.W."/>
            <person name="Reeves G."/>
            <person name="Jo S.H."/>
            <person name="Lee B.W."/>
            <person name="Cho H.T."/>
            <person name="Choi H.S."/>
            <person name="Lee M.S."/>
            <person name="Yu Y."/>
            <person name="Do Choi Y."/>
            <person name="Park B.S."/>
            <person name="van Deynze A."/>
            <person name="Ashrafi H."/>
            <person name="Hill T."/>
            <person name="Kim W.T."/>
            <person name="Pai H.S."/>
            <person name="Ahn H.K."/>
            <person name="Yeam I."/>
            <person name="Giovannoni J.J."/>
            <person name="Rose J.K."/>
            <person name="Sorensen I."/>
            <person name="Lee S.J."/>
            <person name="Kim R.W."/>
            <person name="Choi I.Y."/>
            <person name="Choi B.S."/>
            <person name="Lim J.S."/>
            <person name="Lee Y.H."/>
            <person name="Choi D."/>
        </authorList>
    </citation>
    <scope>NUCLEOTIDE SEQUENCE [LARGE SCALE GENOMIC DNA]</scope>
    <source>
        <strain evidence="10">cv. CM334</strain>
    </source>
</reference>
<comment type="subcellular location">
    <subcellularLocation>
        <location evidence="1">Membrane</location>
        <topology evidence="1">Multi-pass membrane protein</topology>
    </subcellularLocation>
</comment>
<keyword evidence="10" id="KW-1185">Reference proteome</keyword>
<evidence type="ECO:0000256" key="6">
    <source>
        <dbReference type="SAM" id="Phobius"/>
    </source>
</evidence>
<keyword evidence="2 6" id="KW-0812">Transmembrane</keyword>
<dbReference type="PANTHER" id="PTHR48040">
    <property type="entry name" value="PLEIOTROPIC DRUG RESISTANCE PROTEIN 1-LIKE ISOFORM X1"/>
    <property type="match status" value="1"/>
</dbReference>
<dbReference type="Pfam" id="PF08370">
    <property type="entry name" value="PDR_assoc"/>
    <property type="match status" value="1"/>
</dbReference>
<evidence type="ECO:0000256" key="3">
    <source>
        <dbReference type="ARBA" id="ARBA00022989"/>
    </source>
</evidence>
<dbReference type="GO" id="GO:0140359">
    <property type="term" value="F:ABC-type transporter activity"/>
    <property type="evidence" value="ECO:0007669"/>
    <property type="project" value="InterPro"/>
</dbReference>
<dbReference type="OMA" id="FAYLELH"/>
<organism evidence="9 10">
    <name type="scientific">Capsicum annuum</name>
    <name type="common">Capsicum pepper</name>
    <dbReference type="NCBI Taxonomy" id="4072"/>
    <lineage>
        <taxon>Eukaryota</taxon>
        <taxon>Viridiplantae</taxon>
        <taxon>Streptophyta</taxon>
        <taxon>Embryophyta</taxon>
        <taxon>Tracheophyta</taxon>
        <taxon>Spermatophyta</taxon>
        <taxon>Magnoliopsida</taxon>
        <taxon>eudicotyledons</taxon>
        <taxon>Gunneridae</taxon>
        <taxon>Pentapetalae</taxon>
        <taxon>asterids</taxon>
        <taxon>lamiids</taxon>
        <taxon>Solanales</taxon>
        <taxon>Solanaceae</taxon>
        <taxon>Solanoideae</taxon>
        <taxon>Capsiceae</taxon>
        <taxon>Capsicum</taxon>
    </lineage>
</organism>
<feature type="domain" description="Plant PDR ABC transporter associated" evidence="8">
    <location>
        <begin position="17"/>
        <end position="80"/>
    </location>
</feature>
<evidence type="ECO:0000256" key="5">
    <source>
        <dbReference type="SAM" id="MobiDB-lite"/>
    </source>
</evidence>
<evidence type="ECO:0000313" key="10">
    <source>
        <dbReference type="Proteomes" id="UP000222542"/>
    </source>
</evidence>
<dbReference type="Gene3D" id="3.40.50.300">
    <property type="entry name" value="P-loop containing nucleotide triphosphate hydrolases"/>
    <property type="match status" value="1"/>
</dbReference>
<comment type="caution">
    <text evidence="9">The sequence shown here is derived from an EMBL/GenBank/DDBJ whole genome shotgun (WGS) entry which is preliminary data.</text>
</comment>
<evidence type="ECO:0000259" key="8">
    <source>
        <dbReference type="Pfam" id="PF08370"/>
    </source>
</evidence>
<reference evidence="9 10" key="2">
    <citation type="journal article" date="2017" name="Genome Biol.">
        <title>New reference genome sequences of hot pepper reveal the massive evolution of plant disease-resistance genes by retroduplication.</title>
        <authorList>
            <person name="Kim S."/>
            <person name="Park J."/>
            <person name="Yeom S.I."/>
            <person name="Kim Y.M."/>
            <person name="Seo E."/>
            <person name="Kim K.T."/>
            <person name="Kim M.S."/>
            <person name="Lee J.M."/>
            <person name="Cheong K."/>
            <person name="Shin H.S."/>
            <person name="Kim S.B."/>
            <person name="Han K."/>
            <person name="Lee J."/>
            <person name="Park M."/>
            <person name="Lee H.A."/>
            <person name="Lee H.Y."/>
            <person name="Lee Y."/>
            <person name="Oh S."/>
            <person name="Lee J.H."/>
            <person name="Choi E."/>
            <person name="Choi E."/>
            <person name="Lee S.E."/>
            <person name="Jeon J."/>
            <person name="Kim H."/>
            <person name="Choi G."/>
            <person name="Song H."/>
            <person name="Lee J."/>
            <person name="Lee S.C."/>
            <person name="Kwon J.K."/>
            <person name="Lee H.Y."/>
            <person name="Koo N."/>
            <person name="Hong Y."/>
            <person name="Kim R.W."/>
            <person name="Kang W.H."/>
            <person name="Huh J.H."/>
            <person name="Kang B.C."/>
            <person name="Yang T.J."/>
            <person name="Lee Y.H."/>
            <person name="Bennetzen J.L."/>
            <person name="Choi D."/>
        </authorList>
    </citation>
    <scope>NUCLEOTIDE SEQUENCE [LARGE SCALE GENOMIC DNA]</scope>
    <source>
        <strain evidence="10">cv. CM334</strain>
    </source>
</reference>
<feature type="transmembrane region" description="Helical" evidence="6">
    <location>
        <begin position="416"/>
        <end position="436"/>
    </location>
</feature>
<evidence type="ECO:0000259" key="7">
    <source>
        <dbReference type="Pfam" id="PF01061"/>
    </source>
</evidence>
<dbReference type="Proteomes" id="UP000222542">
    <property type="component" value="Unassembled WGS sequence"/>
</dbReference>
<dbReference type="InterPro" id="IPR013525">
    <property type="entry name" value="ABC2_TM"/>
</dbReference>
<feature type="transmembrane region" description="Helical" evidence="6">
    <location>
        <begin position="577"/>
        <end position="600"/>
    </location>
</feature>
<feature type="transmembrane region" description="Helical" evidence="6">
    <location>
        <begin position="43"/>
        <end position="70"/>
    </location>
</feature>
<feature type="compositionally biased region" description="Basic and acidic residues" evidence="5">
    <location>
        <begin position="85"/>
        <end position="102"/>
    </location>
</feature>